<dbReference type="SMART" id="SM00342">
    <property type="entry name" value="HTH_ARAC"/>
    <property type="match status" value="1"/>
</dbReference>
<dbReference type="SUPFAM" id="SSF46689">
    <property type="entry name" value="Homeodomain-like"/>
    <property type="match status" value="2"/>
</dbReference>
<accession>A0A1G6HN42</accession>
<keyword evidence="6" id="KW-1185">Reference proteome</keyword>
<dbReference type="EMBL" id="FMYL01000006">
    <property type="protein sequence ID" value="SDB94856.1"/>
    <property type="molecule type" value="Genomic_DNA"/>
</dbReference>
<name>A0A1G6HN42_9GAMM</name>
<organism evidence="5 6">
    <name type="scientific">Acinetobacter boissieri</name>
    <dbReference type="NCBI Taxonomy" id="1219383"/>
    <lineage>
        <taxon>Bacteria</taxon>
        <taxon>Pseudomonadati</taxon>
        <taxon>Pseudomonadota</taxon>
        <taxon>Gammaproteobacteria</taxon>
        <taxon>Moraxellales</taxon>
        <taxon>Moraxellaceae</taxon>
        <taxon>Acinetobacter</taxon>
    </lineage>
</organism>
<evidence type="ECO:0000256" key="3">
    <source>
        <dbReference type="ARBA" id="ARBA00023163"/>
    </source>
</evidence>
<evidence type="ECO:0000256" key="1">
    <source>
        <dbReference type="ARBA" id="ARBA00023015"/>
    </source>
</evidence>
<proteinExistence type="predicted"/>
<dbReference type="InterPro" id="IPR018060">
    <property type="entry name" value="HTH_AraC"/>
</dbReference>
<feature type="domain" description="HTH araC/xylS-type" evidence="4">
    <location>
        <begin position="235"/>
        <end position="334"/>
    </location>
</feature>
<dbReference type="PROSITE" id="PS00041">
    <property type="entry name" value="HTH_ARAC_FAMILY_1"/>
    <property type="match status" value="1"/>
</dbReference>
<dbReference type="AlphaFoldDB" id="A0A1G6HN42"/>
<evidence type="ECO:0000259" key="4">
    <source>
        <dbReference type="PROSITE" id="PS01124"/>
    </source>
</evidence>
<gene>
    <name evidence="5" type="ORF">SAMN05421733_106117</name>
</gene>
<keyword evidence="1" id="KW-0805">Transcription regulation</keyword>
<dbReference type="InterPro" id="IPR050204">
    <property type="entry name" value="AraC_XylS_family_regulators"/>
</dbReference>
<dbReference type="Proteomes" id="UP000242501">
    <property type="component" value="Unassembled WGS sequence"/>
</dbReference>
<evidence type="ECO:0000313" key="5">
    <source>
        <dbReference type="EMBL" id="SDB94856.1"/>
    </source>
</evidence>
<dbReference type="Pfam" id="PF14525">
    <property type="entry name" value="AraC_binding_2"/>
    <property type="match status" value="1"/>
</dbReference>
<dbReference type="InterPro" id="IPR009057">
    <property type="entry name" value="Homeodomain-like_sf"/>
</dbReference>
<dbReference type="RefSeq" id="WP_092748236.1">
    <property type="nucleotide sequence ID" value="NZ_FMYL01000006.1"/>
</dbReference>
<evidence type="ECO:0000256" key="2">
    <source>
        <dbReference type="ARBA" id="ARBA00023125"/>
    </source>
</evidence>
<dbReference type="GO" id="GO:0043565">
    <property type="term" value="F:sequence-specific DNA binding"/>
    <property type="evidence" value="ECO:0007669"/>
    <property type="project" value="InterPro"/>
</dbReference>
<dbReference type="PROSITE" id="PS01124">
    <property type="entry name" value="HTH_ARAC_FAMILY_2"/>
    <property type="match status" value="1"/>
</dbReference>
<dbReference type="OrthoDB" id="9023142at2"/>
<protein>
    <submittedName>
        <fullName evidence="5">Helix-turn-helix domain-containing protein</fullName>
    </submittedName>
</protein>
<dbReference type="InterPro" id="IPR035418">
    <property type="entry name" value="AraC-bd_2"/>
</dbReference>
<sequence length="344" mass="39816">MNSVDINSEYLKKSHVFSTSNLLFNHQDLKETCKNVGEILKPHLLKTEIKNSEFSATMHHVKTGLLSLSRLEYGADVHIEPDYLDHFYLIQIPVQGYAEIEYAKQKFISYTRVASIISPDLPLKMRWKKDAPQLMLKINKSDFLHHVQQNLPHYENTPIFNPKLDFSTLGGSYFLQLMTTLIDALSVKNHPLHHPIALKQFESSLFNALLYGQENDALNAINRYQEKLVSPHFIKRTECYIRENLHEPLNIEILAKNAGVSTRTLFSGFKNFLGTTPMAYLKDLRLEKAHQELRNSEYQSVTDIAYKWGFTHLGRFSQEYKRRYGELPSSTHKCTQTGQIIRLS</sequence>
<dbReference type="Gene3D" id="1.10.10.60">
    <property type="entry name" value="Homeodomain-like"/>
    <property type="match status" value="1"/>
</dbReference>
<evidence type="ECO:0000313" key="6">
    <source>
        <dbReference type="Proteomes" id="UP000242501"/>
    </source>
</evidence>
<dbReference type="InterPro" id="IPR018062">
    <property type="entry name" value="HTH_AraC-typ_CS"/>
</dbReference>
<dbReference type="GO" id="GO:0003700">
    <property type="term" value="F:DNA-binding transcription factor activity"/>
    <property type="evidence" value="ECO:0007669"/>
    <property type="project" value="InterPro"/>
</dbReference>
<dbReference type="PANTHER" id="PTHR46796">
    <property type="entry name" value="HTH-TYPE TRANSCRIPTIONAL ACTIVATOR RHAS-RELATED"/>
    <property type="match status" value="1"/>
</dbReference>
<keyword evidence="3" id="KW-0804">Transcription</keyword>
<dbReference type="PANTHER" id="PTHR46796:SF12">
    <property type="entry name" value="HTH-TYPE DNA-BINDING TRANSCRIPTIONAL ACTIVATOR EUTR"/>
    <property type="match status" value="1"/>
</dbReference>
<keyword evidence="2" id="KW-0238">DNA-binding</keyword>
<reference evidence="6" key="1">
    <citation type="submission" date="2016-09" db="EMBL/GenBank/DDBJ databases">
        <authorList>
            <person name="Varghese N."/>
            <person name="Submissions S."/>
        </authorList>
    </citation>
    <scope>NUCLEOTIDE SEQUENCE [LARGE SCALE GENOMIC DNA]</scope>
    <source>
        <strain evidence="6">ANC 4422</strain>
    </source>
</reference>
<dbReference type="Pfam" id="PF12833">
    <property type="entry name" value="HTH_18"/>
    <property type="match status" value="1"/>
</dbReference>
<dbReference type="STRING" id="1219383.SAMN05421733_106117"/>